<sequence length="85" mass="9307">GVIDWSTAHIDDPAIDFAGHVTLFGEESLKTLIIEYEKLGGKVWNKLYEQTLERAAASPLMYGLFALETQNESLIVGAKAQLGVI</sequence>
<dbReference type="InterPro" id="IPR002575">
    <property type="entry name" value="Aminoglycoside_PTrfase"/>
</dbReference>
<evidence type="ECO:0000259" key="1">
    <source>
        <dbReference type="Pfam" id="PF01636"/>
    </source>
</evidence>
<accession>A0A429MV17</accession>
<dbReference type="Proteomes" id="UP000280073">
    <property type="component" value="Unassembled WGS sequence"/>
</dbReference>
<evidence type="ECO:0000313" key="3">
    <source>
        <dbReference type="Proteomes" id="UP000280073"/>
    </source>
</evidence>
<dbReference type="Pfam" id="PF01636">
    <property type="entry name" value="APH"/>
    <property type="match status" value="1"/>
</dbReference>
<dbReference type="EMBL" id="RFDI01000102">
    <property type="protein sequence ID" value="RSR62738.1"/>
    <property type="molecule type" value="Genomic_DNA"/>
</dbReference>
<keyword evidence="2" id="KW-0808">Transferase</keyword>
<comment type="caution">
    <text evidence="2">The sequence shown here is derived from an EMBL/GenBank/DDBJ whole genome shotgun (WGS) entry which is preliminary data.</text>
</comment>
<protein>
    <submittedName>
        <fullName evidence="2">Macrolide 2'-phosphotransferase Mph(E)</fullName>
    </submittedName>
</protein>
<feature type="non-terminal residue" evidence="2">
    <location>
        <position position="1"/>
    </location>
</feature>
<dbReference type="Gene3D" id="3.90.1200.10">
    <property type="match status" value="1"/>
</dbReference>
<dbReference type="AlphaFoldDB" id="A0A429MV17"/>
<name>A0A429MV17_ACIBA</name>
<dbReference type="GO" id="GO:0016740">
    <property type="term" value="F:transferase activity"/>
    <property type="evidence" value="ECO:0007669"/>
    <property type="project" value="UniProtKB-KW"/>
</dbReference>
<reference evidence="2 3" key="1">
    <citation type="submission" date="2018-10" db="EMBL/GenBank/DDBJ databases">
        <title>GWAS and RNA-Seq identify cryptic mechanisms of antimicrobial resistance in Acinetobacter baumannii.</title>
        <authorList>
            <person name="Sahl J.W."/>
        </authorList>
    </citation>
    <scope>NUCLEOTIDE SEQUENCE [LARGE SCALE GENOMIC DNA]</scope>
    <source>
        <strain evidence="2 3">TG28175</strain>
    </source>
</reference>
<evidence type="ECO:0000313" key="2">
    <source>
        <dbReference type="EMBL" id="RSR62738.1"/>
    </source>
</evidence>
<feature type="domain" description="Aminoglycoside phosphotransferase" evidence="1">
    <location>
        <begin position="1"/>
        <end position="46"/>
    </location>
</feature>
<organism evidence="2 3">
    <name type="scientific">Acinetobacter baumannii</name>
    <dbReference type="NCBI Taxonomy" id="470"/>
    <lineage>
        <taxon>Bacteria</taxon>
        <taxon>Pseudomonadati</taxon>
        <taxon>Pseudomonadota</taxon>
        <taxon>Gammaproteobacteria</taxon>
        <taxon>Moraxellales</taxon>
        <taxon>Moraxellaceae</taxon>
        <taxon>Acinetobacter</taxon>
        <taxon>Acinetobacter calcoaceticus/baumannii complex</taxon>
    </lineage>
</organism>
<gene>
    <name evidence="2" type="ORF">EA686_03150</name>
</gene>
<proteinExistence type="predicted"/>